<evidence type="ECO:0000313" key="1">
    <source>
        <dbReference type="EMBL" id="WMW79497.1"/>
    </source>
</evidence>
<reference evidence="1" key="1">
    <citation type="submission" date="2023-09" db="EMBL/GenBank/DDBJ databases">
        <title>Undibacterium sp. 20NA77.5 isolated from freshwater.</title>
        <authorList>
            <person name="Le V."/>
            <person name="Ko S.-R."/>
            <person name="Ahn C.-Y."/>
            <person name="Oh H.-M."/>
        </authorList>
    </citation>
    <scope>NUCLEOTIDE SEQUENCE</scope>
    <source>
        <strain evidence="1">20NA77.5</strain>
    </source>
</reference>
<proteinExistence type="predicted"/>
<keyword evidence="2" id="KW-1185">Reference proteome</keyword>
<organism evidence="1 2">
    <name type="scientific">Undibacterium cyanobacteriorum</name>
    <dbReference type="NCBI Taxonomy" id="3073561"/>
    <lineage>
        <taxon>Bacteria</taxon>
        <taxon>Pseudomonadati</taxon>
        <taxon>Pseudomonadota</taxon>
        <taxon>Betaproteobacteria</taxon>
        <taxon>Burkholderiales</taxon>
        <taxon>Oxalobacteraceae</taxon>
        <taxon>Undibacterium</taxon>
    </lineage>
</organism>
<protein>
    <submittedName>
        <fullName evidence="1">Uncharacterized protein</fullName>
    </submittedName>
</protein>
<sequence>MHLEQINLSYVAKEDRILFRIGLAGETPEAEKSEVRLFFTRRLLQRMWPTLMEAMATHLRLNRPEAAFASEEIVSMDHDQAINNISQSGNFDQAYQADNRKVITGDAPLLIETIQFHLQQNALLWIQFHPTAGGTIDVKLNSELLHGFCKLLIDTEKISEWGLELKMPKSSETYVPSHMLN</sequence>
<accession>A0ABY9RGW3</accession>
<dbReference type="Proteomes" id="UP001181355">
    <property type="component" value="Chromosome"/>
</dbReference>
<dbReference type="RefSeq" id="WP_309480994.1">
    <property type="nucleotide sequence ID" value="NZ_CP133720.1"/>
</dbReference>
<dbReference type="EMBL" id="CP133720">
    <property type="protein sequence ID" value="WMW79497.1"/>
    <property type="molecule type" value="Genomic_DNA"/>
</dbReference>
<name>A0ABY9RGW3_9BURK</name>
<gene>
    <name evidence="1" type="ORF">RF679_12665</name>
</gene>
<evidence type="ECO:0000313" key="2">
    <source>
        <dbReference type="Proteomes" id="UP001181355"/>
    </source>
</evidence>